<evidence type="ECO:0000313" key="2">
    <source>
        <dbReference type="Proteomes" id="UP001519460"/>
    </source>
</evidence>
<dbReference type="Proteomes" id="UP001519460">
    <property type="component" value="Unassembled WGS sequence"/>
</dbReference>
<dbReference type="AlphaFoldDB" id="A0ABD0K0J8"/>
<name>A0ABD0K0J8_9CAEN</name>
<comment type="caution">
    <text evidence="1">The sequence shown here is derived from an EMBL/GenBank/DDBJ whole genome shotgun (WGS) entry which is preliminary data.</text>
</comment>
<proteinExistence type="predicted"/>
<evidence type="ECO:0000313" key="1">
    <source>
        <dbReference type="EMBL" id="KAK7480436.1"/>
    </source>
</evidence>
<dbReference type="EMBL" id="JACVVK020000282">
    <property type="protein sequence ID" value="KAK7480436.1"/>
    <property type="molecule type" value="Genomic_DNA"/>
</dbReference>
<gene>
    <name evidence="1" type="ORF">BaRGS_00028355</name>
</gene>
<keyword evidence="2" id="KW-1185">Reference proteome</keyword>
<accession>A0ABD0K0J8</accession>
<reference evidence="1 2" key="1">
    <citation type="journal article" date="2023" name="Sci. Data">
        <title>Genome assembly of the Korean intertidal mud-creeper Batillaria attramentaria.</title>
        <authorList>
            <person name="Patra A.K."/>
            <person name="Ho P.T."/>
            <person name="Jun S."/>
            <person name="Lee S.J."/>
            <person name="Kim Y."/>
            <person name="Won Y.J."/>
        </authorList>
    </citation>
    <scope>NUCLEOTIDE SEQUENCE [LARGE SCALE GENOMIC DNA]</scope>
    <source>
        <strain evidence="1">Wonlab-2016</strain>
    </source>
</reference>
<protein>
    <submittedName>
        <fullName evidence="1">Uncharacterized protein</fullName>
    </submittedName>
</protein>
<organism evidence="1 2">
    <name type="scientific">Batillaria attramentaria</name>
    <dbReference type="NCBI Taxonomy" id="370345"/>
    <lineage>
        <taxon>Eukaryota</taxon>
        <taxon>Metazoa</taxon>
        <taxon>Spiralia</taxon>
        <taxon>Lophotrochozoa</taxon>
        <taxon>Mollusca</taxon>
        <taxon>Gastropoda</taxon>
        <taxon>Caenogastropoda</taxon>
        <taxon>Sorbeoconcha</taxon>
        <taxon>Cerithioidea</taxon>
        <taxon>Batillariidae</taxon>
        <taxon>Batillaria</taxon>
    </lineage>
</organism>
<sequence length="92" mass="10089">MRAADSLALENVQTLTRFTTSAPHQLSRLRSTIIECDISLPGQPAPLHIPVCTIIPVALGRDGVSLAVFAVDIFVRLRGRLFRVTLHSRGEK</sequence>